<dbReference type="PANTHER" id="PTHR38048:SF2">
    <property type="entry name" value="HEMERYTHRIN-LIKE DOMAIN-CONTAINING PROTEIN"/>
    <property type="match status" value="1"/>
</dbReference>
<dbReference type="Gene3D" id="1.20.120.520">
    <property type="entry name" value="nmb1532 protein domain like"/>
    <property type="match status" value="1"/>
</dbReference>
<gene>
    <name evidence="2" type="ORF">LG943_19845</name>
</gene>
<dbReference type="CDD" id="cd12108">
    <property type="entry name" value="Hr-like"/>
    <property type="match status" value="1"/>
</dbReference>
<dbReference type="InterPro" id="IPR053206">
    <property type="entry name" value="Dimeric_xanthone_biosynth"/>
</dbReference>
<protein>
    <submittedName>
        <fullName evidence="2">Hemerythrin domain-containing protein</fullName>
    </submittedName>
</protein>
<sequence length="168" mass="18568">MADDTAADGAAQRLVAWGDELVKLHGGFRRDLAALREDADRLRRGLPPHGLAAPPAAEQLRGHCLAFCDRLHEHHTEEDSALFPALGADFPELAAALERLRREHVVVARLMGRIREVAAELEEGPDRDRADRLAEELDRLSAELTAHLDYEEAQLVPLLNRLTALPGQ</sequence>
<reference evidence="2" key="1">
    <citation type="submission" date="2021-10" db="EMBL/GenBank/DDBJ databases">
        <title>Streptomonospora sp. nov., isolated from mangrove soil.</title>
        <authorList>
            <person name="Chen X."/>
            <person name="Ge X."/>
            <person name="Liu W."/>
        </authorList>
    </citation>
    <scope>NUCLEOTIDE SEQUENCE</scope>
    <source>
        <strain evidence="2">S1-112</strain>
    </source>
</reference>
<dbReference type="InterPro" id="IPR012312">
    <property type="entry name" value="Hemerythrin-like"/>
</dbReference>
<evidence type="ECO:0000259" key="1">
    <source>
        <dbReference type="Pfam" id="PF01814"/>
    </source>
</evidence>
<dbReference type="EMBL" id="JAJAQC010000037">
    <property type="protein sequence ID" value="MDA0566546.1"/>
    <property type="molecule type" value="Genomic_DNA"/>
</dbReference>
<organism evidence="2 3">
    <name type="scientific">Streptomonospora mangrovi</name>
    <dbReference type="NCBI Taxonomy" id="2883123"/>
    <lineage>
        <taxon>Bacteria</taxon>
        <taxon>Bacillati</taxon>
        <taxon>Actinomycetota</taxon>
        <taxon>Actinomycetes</taxon>
        <taxon>Streptosporangiales</taxon>
        <taxon>Nocardiopsidaceae</taxon>
        <taxon>Streptomonospora</taxon>
    </lineage>
</organism>
<feature type="domain" description="Hemerythrin-like" evidence="1">
    <location>
        <begin position="20"/>
        <end position="159"/>
    </location>
</feature>
<proteinExistence type="predicted"/>
<keyword evidence="3" id="KW-1185">Reference proteome</keyword>
<name>A0A9X3SQC7_9ACTN</name>
<dbReference type="PANTHER" id="PTHR38048">
    <property type="entry name" value="EXPRESSED PROTEIN"/>
    <property type="match status" value="1"/>
</dbReference>
<dbReference type="Proteomes" id="UP001140076">
    <property type="component" value="Unassembled WGS sequence"/>
</dbReference>
<comment type="caution">
    <text evidence="2">The sequence shown here is derived from an EMBL/GenBank/DDBJ whole genome shotgun (WGS) entry which is preliminary data.</text>
</comment>
<dbReference type="AlphaFoldDB" id="A0A9X3SQC7"/>
<dbReference type="Pfam" id="PF01814">
    <property type="entry name" value="Hemerythrin"/>
    <property type="match status" value="1"/>
</dbReference>
<evidence type="ECO:0000313" key="3">
    <source>
        <dbReference type="Proteomes" id="UP001140076"/>
    </source>
</evidence>
<dbReference type="RefSeq" id="WP_270073798.1">
    <property type="nucleotide sequence ID" value="NZ_JAJAQC010000037.1"/>
</dbReference>
<evidence type="ECO:0000313" key="2">
    <source>
        <dbReference type="EMBL" id="MDA0566546.1"/>
    </source>
</evidence>
<accession>A0A9X3SQC7</accession>